<evidence type="ECO:0000313" key="2">
    <source>
        <dbReference type="EMBL" id="BAI68588.1"/>
    </source>
</evidence>
<keyword evidence="3" id="KW-1185">Reference proteome</keyword>
<accession>D3DFI6</accession>
<gene>
    <name evidence="2" type="ordered locus">HTH_0121</name>
</gene>
<proteinExistence type="predicted"/>
<dbReference type="KEGG" id="hth:HTH_0121"/>
<reference evidence="2 3" key="1">
    <citation type="journal article" date="2010" name="J. Bacteriol.">
        <title>Complete genome sequence of the thermophilic, obligately chemolithoautotrophic hydrogen-oxidizing bacterium Hydrogenobacter thermophilus TK-6.</title>
        <authorList>
            <person name="Arai H."/>
            <person name="Kanbe H."/>
            <person name="Ishii M."/>
            <person name="Igarashi Y."/>
        </authorList>
    </citation>
    <scope>NUCLEOTIDE SEQUENCE [LARGE SCALE GENOMIC DNA]</scope>
    <source>
        <strain evidence="3">DSM 6534 / IAM 12695 / TK-6</strain>
    </source>
</reference>
<dbReference type="STRING" id="608538.HTH_0121"/>
<name>D3DFI6_HYDTT</name>
<dbReference type="Proteomes" id="UP000002574">
    <property type="component" value="Chromosome"/>
</dbReference>
<dbReference type="AlphaFoldDB" id="D3DFI6"/>
<dbReference type="RefSeq" id="WP_012962771.1">
    <property type="nucleotide sequence ID" value="NC_013799.1"/>
</dbReference>
<dbReference type="EMBL" id="AP011112">
    <property type="protein sequence ID" value="BAI68588.1"/>
    <property type="molecule type" value="Genomic_DNA"/>
</dbReference>
<keyword evidence="1" id="KW-0732">Signal</keyword>
<evidence type="ECO:0000256" key="1">
    <source>
        <dbReference type="SAM" id="SignalP"/>
    </source>
</evidence>
<evidence type="ECO:0000313" key="3">
    <source>
        <dbReference type="Proteomes" id="UP000002574"/>
    </source>
</evidence>
<dbReference type="KEGG" id="hte:Hydth_0122"/>
<dbReference type="OrthoDB" id="9901518at2"/>
<feature type="chain" id="PRO_5003042418" evidence="1">
    <location>
        <begin position="21"/>
        <end position="82"/>
    </location>
</feature>
<protein>
    <submittedName>
        <fullName evidence="2">Uncharacterized protein</fullName>
    </submittedName>
</protein>
<sequence>MGKVKKVSFCVVLVLGFSYAQEKDCNTNPLRDHSWCKYAWFLCKKATLYRLDQVKKCIEESKSYDEGVKCFEKPWIEGFLQQ</sequence>
<feature type="signal peptide" evidence="1">
    <location>
        <begin position="1"/>
        <end position="20"/>
    </location>
</feature>
<organism evidence="2 3">
    <name type="scientific">Hydrogenobacter thermophilus (strain DSM 6534 / IAM 12695 / TK-6)</name>
    <dbReference type="NCBI Taxonomy" id="608538"/>
    <lineage>
        <taxon>Bacteria</taxon>
        <taxon>Pseudomonadati</taxon>
        <taxon>Aquificota</taxon>
        <taxon>Aquificia</taxon>
        <taxon>Aquificales</taxon>
        <taxon>Aquificaceae</taxon>
        <taxon>Hydrogenobacter</taxon>
    </lineage>
</organism>